<evidence type="ECO:0000313" key="3">
    <source>
        <dbReference type="Proteomes" id="UP001215598"/>
    </source>
</evidence>
<feature type="region of interest" description="Disordered" evidence="1">
    <location>
        <begin position="261"/>
        <end position="287"/>
    </location>
</feature>
<evidence type="ECO:0000313" key="2">
    <source>
        <dbReference type="EMBL" id="KAJ7769792.1"/>
    </source>
</evidence>
<keyword evidence="3" id="KW-1185">Reference proteome</keyword>
<proteinExistence type="predicted"/>
<dbReference type="EMBL" id="JARKIB010000017">
    <property type="protein sequence ID" value="KAJ7769792.1"/>
    <property type="molecule type" value="Genomic_DNA"/>
</dbReference>
<dbReference type="AlphaFoldDB" id="A0AAD7NQ46"/>
<reference evidence="2" key="1">
    <citation type="submission" date="2023-03" db="EMBL/GenBank/DDBJ databases">
        <title>Massive genome expansion in bonnet fungi (Mycena s.s.) driven by repeated elements and novel gene families across ecological guilds.</title>
        <authorList>
            <consortium name="Lawrence Berkeley National Laboratory"/>
            <person name="Harder C.B."/>
            <person name="Miyauchi S."/>
            <person name="Viragh M."/>
            <person name="Kuo A."/>
            <person name="Thoen E."/>
            <person name="Andreopoulos B."/>
            <person name="Lu D."/>
            <person name="Skrede I."/>
            <person name="Drula E."/>
            <person name="Henrissat B."/>
            <person name="Morin E."/>
            <person name="Kohler A."/>
            <person name="Barry K."/>
            <person name="LaButti K."/>
            <person name="Morin E."/>
            <person name="Salamov A."/>
            <person name="Lipzen A."/>
            <person name="Mereny Z."/>
            <person name="Hegedus B."/>
            <person name="Baldrian P."/>
            <person name="Stursova M."/>
            <person name="Weitz H."/>
            <person name="Taylor A."/>
            <person name="Grigoriev I.V."/>
            <person name="Nagy L.G."/>
            <person name="Martin F."/>
            <person name="Kauserud H."/>
        </authorList>
    </citation>
    <scope>NUCLEOTIDE SEQUENCE</scope>
    <source>
        <strain evidence="2">CBHHK182m</strain>
    </source>
</reference>
<feature type="compositionally biased region" description="Pro residues" evidence="1">
    <location>
        <begin position="503"/>
        <end position="520"/>
    </location>
</feature>
<evidence type="ECO:0000256" key="1">
    <source>
        <dbReference type="SAM" id="MobiDB-lite"/>
    </source>
</evidence>
<protein>
    <submittedName>
        <fullName evidence="2">Uncharacterized protein</fullName>
    </submittedName>
</protein>
<name>A0AAD7NQ46_9AGAR</name>
<accession>A0AAD7NQ46</accession>
<feature type="region of interest" description="Disordered" evidence="1">
    <location>
        <begin position="495"/>
        <end position="522"/>
    </location>
</feature>
<dbReference type="Proteomes" id="UP001215598">
    <property type="component" value="Unassembled WGS sequence"/>
</dbReference>
<feature type="compositionally biased region" description="Basic residues" evidence="1">
    <location>
        <begin position="275"/>
        <end position="287"/>
    </location>
</feature>
<sequence length="655" mass="71984">MYPPRSCVRDRTRIDWITVRATFRGIQTRAFPSRILRRIHLPQVHFYLGIPLSIRLHIKRVRHVLISFDYVQLSFRSPSTPTYVHLIPHLVLQDAENAKLFSDTVNQVLRRGWGDLRPSVVRSAPSVFEGAGRLFLGTILSARPQRTTLIRPNSCDFGLVYGPGLKHVTATSTCTRDARDRLAVLATFEYRRRAEASSLDHHHIPDVAARVIIKLSLTSKRVRIKSRSIVIWPDVPALLLIIHLRVLHPHLVPSCCSSINTSASSSARNSDHARSSRAPRGSRHGSRPLKCLGALQLFVLQPELLHGIGEISSSSYCPARTICSSEPACARSSAYPARRARPTHHPSPRSLSSPRLLLLQLDQYRRELVPSAIQILFDRLALLEDHRIGEILLLVLAFSRIICSSESARAGSCIGGLATSTPTSTTAYSSAGSAQFHHIVAQFYDVPARRQADDSIYKLYADGGSSWTTCDYLRYKIRTARGVATLDPVLARTNFDAKAPSPETAPPPPTLPSSRPPPSTPLCTSRLYVPSRLALSTAVNSPASGSVKHVLIPGNSSPTRPAMLASPSSTQIRRLTLLDSNPLLVQESVGSCAVCEWARERGRDLYLHGGRYSYGFTTSLGRAGVDPNTPPLRPSRSECAPAVGRLFATIQNAAD</sequence>
<comment type="caution">
    <text evidence="2">The sequence shown here is derived from an EMBL/GenBank/DDBJ whole genome shotgun (WGS) entry which is preliminary data.</text>
</comment>
<organism evidence="2 3">
    <name type="scientific">Mycena metata</name>
    <dbReference type="NCBI Taxonomy" id="1033252"/>
    <lineage>
        <taxon>Eukaryota</taxon>
        <taxon>Fungi</taxon>
        <taxon>Dikarya</taxon>
        <taxon>Basidiomycota</taxon>
        <taxon>Agaricomycotina</taxon>
        <taxon>Agaricomycetes</taxon>
        <taxon>Agaricomycetidae</taxon>
        <taxon>Agaricales</taxon>
        <taxon>Marasmiineae</taxon>
        <taxon>Mycenaceae</taxon>
        <taxon>Mycena</taxon>
    </lineage>
</organism>
<gene>
    <name evidence="2" type="ORF">B0H16DRAFT_1776591</name>
</gene>